<sequence>MFTDEHSAIHVMQLPKSGTMETCCQLFNNSKDIMLKPCHSTPRESADRFAWNWTITSPNVLDVAFLSNARLYDNQIGGSYMYDLHNTAKDKKAGS</sequence>
<evidence type="ECO:0000313" key="1">
    <source>
        <dbReference type="EMBL" id="KAL0103693.1"/>
    </source>
</evidence>
<keyword evidence="2" id="KW-1185">Reference proteome</keyword>
<organism evidence="1 2">
    <name type="scientific">Cardiocondyla obscurior</name>
    <dbReference type="NCBI Taxonomy" id="286306"/>
    <lineage>
        <taxon>Eukaryota</taxon>
        <taxon>Metazoa</taxon>
        <taxon>Ecdysozoa</taxon>
        <taxon>Arthropoda</taxon>
        <taxon>Hexapoda</taxon>
        <taxon>Insecta</taxon>
        <taxon>Pterygota</taxon>
        <taxon>Neoptera</taxon>
        <taxon>Endopterygota</taxon>
        <taxon>Hymenoptera</taxon>
        <taxon>Apocrita</taxon>
        <taxon>Aculeata</taxon>
        <taxon>Formicoidea</taxon>
        <taxon>Formicidae</taxon>
        <taxon>Myrmicinae</taxon>
        <taxon>Cardiocondyla</taxon>
    </lineage>
</organism>
<dbReference type="AlphaFoldDB" id="A0AAW2EIY7"/>
<evidence type="ECO:0008006" key="3">
    <source>
        <dbReference type="Google" id="ProtNLM"/>
    </source>
</evidence>
<gene>
    <name evidence="1" type="ORF">PUN28_017746</name>
</gene>
<accession>A0AAW2EIY7</accession>
<proteinExistence type="predicted"/>
<protein>
    <recommendedName>
        <fullName evidence="3">Ricin B lectin domain-containing protein</fullName>
    </recommendedName>
</protein>
<reference evidence="1 2" key="1">
    <citation type="submission" date="2023-03" db="EMBL/GenBank/DDBJ databases">
        <title>High recombination rates correlate with genetic variation in Cardiocondyla obscurior ants.</title>
        <authorList>
            <person name="Errbii M."/>
        </authorList>
    </citation>
    <scope>NUCLEOTIDE SEQUENCE [LARGE SCALE GENOMIC DNA]</scope>
    <source>
        <strain evidence="1">Alpha-2009</strain>
        <tissue evidence="1">Whole body</tissue>
    </source>
</reference>
<dbReference type="EMBL" id="JADYXP020000021">
    <property type="protein sequence ID" value="KAL0103693.1"/>
    <property type="molecule type" value="Genomic_DNA"/>
</dbReference>
<dbReference type="Proteomes" id="UP001430953">
    <property type="component" value="Unassembled WGS sequence"/>
</dbReference>
<evidence type="ECO:0000313" key="2">
    <source>
        <dbReference type="Proteomes" id="UP001430953"/>
    </source>
</evidence>
<name>A0AAW2EIY7_9HYME</name>
<comment type="caution">
    <text evidence="1">The sequence shown here is derived from an EMBL/GenBank/DDBJ whole genome shotgun (WGS) entry which is preliminary data.</text>
</comment>